<dbReference type="SMART" id="SM00054">
    <property type="entry name" value="EFh"/>
    <property type="match status" value="4"/>
</dbReference>
<evidence type="ECO:0000256" key="1">
    <source>
        <dbReference type="ARBA" id="ARBA00022723"/>
    </source>
</evidence>
<protein>
    <submittedName>
        <fullName evidence="6">16 kDa calcium-binding protein</fullName>
    </submittedName>
</protein>
<dbReference type="EMBL" id="AMPZ03000002">
    <property type="protein sequence ID" value="KAH9591499.1"/>
    <property type="molecule type" value="Genomic_DNA"/>
</dbReference>
<evidence type="ECO:0000313" key="5">
    <source>
        <dbReference type="EMBL" id="KAH9591499.1"/>
    </source>
</evidence>
<organism evidence="6">
    <name type="scientific">Schistosoma haematobium</name>
    <name type="common">Blood fluke</name>
    <dbReference type="NCBI Taxonomy" id="6185"/>
    <lineage>
        <taxon>Eukaryota</taxon>
        <taxon>Metazoa</taxon>
        <taxon>Spiralia</taxon>
        <taxon>Lophotrochozoa</taxon>
        <taxon>Platyhelminthes</taxon>
        <taxon>Trematoda</taxon>
        <taxon>Digenea</taxon>
        <taxon>Strigeidida</taxon>
        <taxon>Schistosomatoidea</taxon>
        <taxon>Schistosomatidae</taxon>
        <taxon>Schistosoma</taxon>
    </lineage>
</organism>
<dbReference type="Pfam" id="PF13499">
    <property type="entry name" value="EF-hand_7"/>
    <property type="match status" value="2"/>
</dbReference>
<dbReference type="InterPro" id="IPR011992">
    <property type="entry name" value="EF-hand-dom_pair"/>
</dbReference>
<dbReference type="KEGG" id="shx:MS3_00003754"/>
<evidence type="ECO:0000259" key="4">
    <source>
        <dbReference type="PROSITE" id="PS50222"/>
    </source>
</evidence>
<dbReference type="OrthoDB" id="26525at2759"/>
<dbReference type="GeneID" id="24593830"/>
<feature type="domain" description="EF-hand" evidence="4">
    <location>
        <begin position="73"/>
        <end position="108"/>
    </location>
</feature>
<accession>A0A094ZUZ2</accession>
<dbReference type="SUPFAM" id="SSF47473">
    <property type="entry name" value="EF-hand"/>
    <property type="match status" value="1"/>
</dbReference>
<dbReference type="InterPro" id="IPR018247">
    <property type="entry name" value="EF_Hand_1_Ca_BS"/>
</dbReference>
<gene>
    <name evidence="5" type="ORF">MS3_00003754</name>
    <name evidence="6" type="ORF">MS3_06439</name>
</gene>
<keyword evidence="2" id="KW-0677">Repeat</keyword>
<name>A0A094ZUZ2_SCHHA</name>
<dbReference type="RefSeq" id="XP_051071697.1">
    <property type="nucleotide sequence ID" value="XM_051211615.1"/>
</dbReference>
<reference evidence="5" key="2">
    <citation type="journal article" date="2019" name="Gigascience">
        <title>High-quality Schistosoma haematobium genome achieved by single-molecule and long-range sequencing.</title>
        <authorList>
            <person name="Stroehlein A.J."/>
            <person name="Korhonen P.K."/>
            <person name="Chong T.M."/>
            <person name="Lim Y.L."/>
            <person name="Chan K.G."/>
            <person name="Webster B."/>
            <person name="Rollinson D."/>
            <person name="Brindley P.J."/>
            <person name="Gasser R.B."/>
            <person name="Young N.D."/>
        </authorList>
    </citation>
    <scope>NUCLEOTIDE SEQUENCE</scope>
</reference>
<dbReference type="AlphaFoldDB" id="A0A094ZUZ2"/>
<reference evidence="5" key="3">
    <citation type="submission" date="2021-06" db="EMBL/GenBank/DDBJ databases">
        <title>Chromosome-level genome assembly for S. haematobium.</title>
        <authorList>
            <person name="Stroehlein A.J."/>
        </authorList>
    </citation>
    <scope>NUCLEOTIDE SEQUENCE</scope>
</reference>
<dbReference type="Gene3D" id="1.10.238.10">
    <property type="entry name" value="EF-hand"/>
    <property type="match status" value="2"/>
</dbReference>
<dbReference type="PANTHER" id="PTHR10891">
    <property type="entry name" value="EF-HAND CALCIUM-BINDING DOMAIN CONTAINING PROTEIN"/>
    <property type="match status" value="1"/>
</dbReference>
<feature type="domain" description="EF-hand" evidence="4">
    <location>
        <begin position="109"/>
        <end position="144"/>
    </location>
</feature>
<evidence type="ECO:0000313" key="6">
    <source>
        <dbReference type="EMBL" id="KGB38067.1"/>
    </source>
</evidence>
<evidence type="ECO:0000256" key="2">
    <source>
        <dbReference type="ARBA" id="ARBA00022737"/>
    </source>
</evidence>
<dbReference type="GO" id="GO:0005509">
    <property type="term" value="F:calcium ion binding"/>
    <property type="evidence" value="ECO:0007669"/>
    <property type="project" value="InterPro"/>
</dbReference>
<dbReference type="PROSITE" id="PS50222">
    <property type="entry name" value="EF_HAND_2"/>
    <property type="match status" value="3"/>
</dbReference>
<dbReference type="STRING" id="6185.A0A094ZUZ2"/>
<keyword evidence="7" id="KW-1185">Reference proteome</keyword>
<reference evidence="6" key="1">
    <citation type="journal article" date="2012" name="Nat. Genet.">
        <title>Whole-genome sequence of Schistosoma haematobium.</title>
        <authorList>
            <person name="Young N.D."/>
            <person name="Jex A.R."/>
            <person name="Li B."/>
            <person name="Liu S."/>
            <person name="Yang L."/>
            <person name="Xiong Z."/>
            <person name="Li Y."/>
            <person name="Cantacessi C."/>
            <person name="Hall R.S."/>
            <person name="Xu X."/>
            <person name="Chen F."/>
            <person name="Wu X."/>
            <person name="Zerlotini A."/>
            <person name="Oliveira G."/>
            <person name="Hofmann A."/>
            <person name="Zhang G."/>
            <person name="Fang X."/>
            <person name="Kang Y."/>
            <person name="Campbell B.E."/>
            <person name="Loukas A."/>
            <person name="Ranganathan S."/>
            <person name="Rollinson D."/>
            <person name="Rinaldi G."/>
            <person name="Brindley P.J."/>
            <person name="Yang H."/>
            <person name="Wang J."/>
            <person name="Wang J."/>
            <person name="Gasser R.B."/>
        </authorList>
    </citation>
    <scope>NUCLEOTIDE SEQUENCE [LARGE SCALE GENOMIC DNA]</scope>
</reference>
<keyword evidence="1" id="KW-0479">Metal-binding</keyword>
<feature type="domain" description="EF-hand" evidence="4">
    <location>
        <begin position="5"/>
        <end position="40"/>
    </location>
</feature>
<dbReference type="EMBL" id="KL250966">
    <property type="protein sequence ID" value="KGB38067.1"/>
    <property type="molecule type" value="Genomic_DNA"/>
</dbReference>
<dbReference type="InterPro" id="IPR002048">
    <property type="entry name" value="EF_hand_dom"/>
</dbReference>
<dbReference type="InterPro" id="IPR039647">
    <property type="entry name" value="EF_hand_pair_protein_CML-like"/>
</dbReference>
<keyword evidence="3" id="KW-0106">Calcium</keyword>
<proteinExistence type="predicted"/>
<sequence length="147" mass="16952">MPSKKEVDELLKMFHDIDRNKDGYISRTELFTKVGTKSLDRQKVHELIKLFDINGDGLISFGEYKLILGLTGQSIDGWKRLFRKLDKDGSGTLDFHEICSLFGGDNSSEVRKSVRNYMKRYDTDRDGRLNIREFLTFVAEQAEHSAV</sequence>
<dbReference type="Proteomes" id="UP000471633">
    <property type="component" value="Unassembled WGS sequence"/>
</dbReference>
<reference evidence="5" key="4">
    <citation type="journal article" date="2022" name="PLoS Pathog.">
        <title>Chromosome-level genome of Schistosoma haematobium underpins genome-wide explorations of molecular variation.</title>
        <authorList>
            <person name="Stroehlein A.J."/>
            <person name="Korhonen P.K."/>
            <person name="Lee V.V."/>
            <person name="Ralph S.A."/>
            <person name="Mentink-Kane M."/>
            <person name="You H."/>
            <person name="McManus D.P."/>
            <person name="Tchuente L.T."/>
            <person name="Stothard J.R."/>
            <person name="Kaur P."/>
            <person name="Dudchenko O."/>
            <person name="Aiden E.L."/>
            <person name="Yang B."/>
            <person name="Yang H."/>
            <person name="Emery A.M."/>
            <person name="Webster B.L."/>
            <person name="Brindley P.J."/>
            <person name="Rollinson D."/>
            <person name="Chang B.C.H."/>
            <person name="Gasser R.B."/>
            <person name="Young N.D."/>
        </authorList>
    </citation>
    <scope>NUCLEOTIDE SEQUENCE</scope>
</reference>
<evidence type="ECO:0000256" key="3">
    <source>
        <dbReference type="ARBA" id="ARBA00022837"/>
    </source>
</evidence>
<dbReference type="PROSITE" id="PS00018">
    <property type="entry name" value="EF_HAND_1"/>
    <property type="match status" value="2"/>
</dbReference>
<dbReference type="CTD" id="24593830"/>
<evidence type="ECO:0000313" key="7">
    <source>
        <dbReference type="Proteomes" id="UP000471633"/>
    </source>
</evidence>